<dbReference type="PANTHER" id="PTHR38105">
    <property type="entry name" value="OUTER MEMBRANE PROTEIN-RELATED-RELATED"/>
    <property type="match status" value="1"/>
</dbReference>
<evidence type="ECO:0000256" key="2">
    <source>
        <dbReference type="SAM" id="SignalP"/>
    </source>
</evidence>
<reference evidence="3 4" key="1">
    <citation type="submission" date="2018-06" db="EMBL/GenBank/DDBJ databases">
        <authorList>
            <consortium name="Pathogen Informatics"/>
            <person name="Doyle S."/>
        </authorList>
    </citation>
    <scope>NUCLEOTIDE SEQUENCE [LARGE SCALE GENOMIC DNA]</scope>
    <source>
        <strain evidence="3 4">NCTC11801</strain>
    </source>
</reference>
<dbReference type="GO" id="GO:0015288">
    <property type="term" value="F:porin activity"/>
    <property type="evidence" value="ECO:0007669"/>
    <property type="project" value="TreeGrafter"/>
</dbReference>
<evidence type="ECO:0000313" key="4">
    <source>
        <dbReference type="Proteomes" id="UP000254208"/>
    </source>
</evidence>
<dbReference type="GO" id="GO:0015772">
    <property type="term" value="P:oligosaccharide transport"/>
    <property type="evidence" value="ECO:0007669"/>
    <property type="project" value="TreeGrafter"/>
</dbReference>
<dbReference type="GO" id="GO:0009279">
    <property type="term" value="C:cell outer membrane"/>
    <property type="evidence" value="ECO:0007669"/>
    <property type="project" value="TreeGrafter"/>
</dbReference>
<evidence type="ECO:0000256" key="1">
    <source>
        <dbReference type="ARBA" id="ARBA00022729"/>
    </source>
</evidence>
<feature type="signal peptide" evidence="2">
    <location>
        <begin position="1"/>
        <end position="21"/>
    </location>
</feature>
<dbReference type="Pfam" id="PF06178">
    <property type="entry name" value="KdgM"/>
    <property type="match status" value="1"/>
</dbReference>
<dbReference type="EMBL" id="UGTZ01000001">
    <property type="protein sequence ID" value="SUC29471.1"/>
    <property type="molecule type" value="Genomic_DNA"/>
</dbReference>
<organism evidence="3 4">
    <name type="scientific">Providencia rettgeri</name>
    <dbReference type="NCBI Taxonomy" id="587"/>
    <lineage>
        <taxon>Bacteria</taxon>
        <taxon>Pseudomonadati</taxon>
        <taxon>Pseudomonadota</taxon>
        <taxon>Gammaproteobacteria</taxon>
        <taxon>Enterobacterales</taxon>
        <taxon>Morganellaceae</taxon>
        <taxon>Providencia</taxon>
    </lineage>
</organism>
<dbReference type="GeneID" id="93671501"/>
<feature type="chain" id="PRO_5030025840" evidence="2">
    <location>
        <begin position="22"/>
        <end position="239"/>
    </location>
</feature>
<protein>
    <submittedName>
        <fullName evidence="3">Oligogalacturonate-specific porin kdgM</fullName>
    </submittedName>
</protein>
<dbReference type="Gene3D" id="2.40.160.40">
    <property type="entry name" value="monomeric porin ompg"/>
    <property type="match status" value="1"/>
</dbReference>
<evidence type="ECO:0000313" key="3">
    <source>
        <dbReference type="EMBL" id="SUC29471.1"/>
    </source>
</evidence>
<name>A0A1B8STC1_PRORE</name>
<dbReference type="PANTHER" id="PTHR38105:SF5">
    <property type="entry name" value="OUTER MEMBRANE PROTEIN"/>
    <property type="match status" value="1"/>
</dbReference>
<gene>
    <name evidence="3" type="primary">kdgM_1</name>
    <name evidence="3" type="ORF">NCTC11801_00368</name>
</gene>
<dbReference type="AlphaFoldDB" id="A0A1B8STC1"/>
<dbReference type="InterPro" id="IPR009331">
    <property type="entry name" value="Oligogalacturonate-sp_porin"/>
</dbReference>
<dbReference type="Proteomes" id="UP000254208">
    <property type="component" value="Unassembled WGS sequence"/>
</dbReference>
<proteinExistence type="predicted"/>
<dbReference type="RefSeq" id="WP_115166432.1">
    <property type="nucleotide sequence ID" value="NZ_ABEXOA020000079.1"/>
</dbReference>
<accession>A0A1B8STC1</accession>
<sequence length="239" mass="27763">MKRLIIASAVLFAISSQSALANNYKTTIEYRHQYLDASGKSGDRIKAFLDTGKNIGFELDARYGNKDGAYDAMKIDGSEFSAFYYTKLNPNLVGLVGASLDFDKLGLVYVPYVRLNYTFDNGIRLQGRYKWKVWDYGQAGENGSNYHSKIQEFDSWIGYKWGNLDLQYQLDLMWEMADNAQPLYNDKKFDYQHNVRLRYDIKADDGALWRPFVEVGNVKENRFSSDRQTRFRVGIQYTW</sequence>
<dbReference type="InterPro" id="IPR053713">
    <property type="entry name" value="Bact_OM_Channel_sf"/>
</dbReference>
<keyword evidence="1 2" id="KW-0732">Signal</keyword>